<dbReference type="GO" id="GO:0008413">
    <property type="term" value="F:8-oxo-7,8-dihydroguanosine triphosphate pyrophosphatase activity"/>
    <property type="evidence" value="ECO:0007669"/>
    <property type="project" value="TreeGrafter"/>
</dbReference>
<dbReference type="PANTHER" id="PTHR47707">
    <property type="entry name" value="8-OXO-DGTP DIPHOSPHATASE"/>
    <property type="match status" value="1"/>
</dbReference>
<dbReference type="GO" id="GO:0044715">
    <property type="term" value="F:8-oxo-dGDP phosphatase activity"/>
    <property type="evidence" value="ECO:0007669"/>
    <property type="project" value="TreeGrafter"/>
</dbReference>
<organism evidence="18 19">
    <name type="scientific">Larkinella rosea</name>
    <dbReference type="NCBI Taxonomy" id="2025312"/>
    <lineage>
        <taxon>Bacteria</taxon>
        <taxon>Pseudomonadati</taxon>
        <taxon>Bacteroidota</taxon>
        <taxon>Cytophagia</taxon>
        <taxon>Cytophagales</taxon>
        <taxon>Spirosomataceae</taxon>
        <taxon>Larkinella</taxon>
    </lineage>
</organism>
<evidence type="ECO:0000313" key="19">
    <source>
        <dbReference type="Proteomes" id="UP000271925"/>
    </source>
</evidence>
<gene>
    <name evidence="18" type="ORF">EHT25_30070</name>
</gene>
<keyword evidence="7 18" id="KW-0378">Hydrolase</keyword>
<keyword evidence="9" id="KW-0234">DNA repair</keyword>
<keyword evidence="19" id="KW-1185">Reference proteome</keyword>
<dbReference type="GO" id="GO:0006281">
    <property type="term" value="P:DNA repair"/>
    <property type="evidence" value="ECO:0007669"/>
    <property type="project" value="UniProtKB-KW"/>
</dbReference>
<evidence type="ECO:0000259" key="17">
    <source>
        <dbReference type="PROSITE" id="PS51462"/>
    </source>
</evidence>
<comment type="cofactor">
    <cofactor evidence="1">
        <name>Mg(2+)</name>
        <dbReference type="ChEBI" id="CHEBI:18420"/>
    </cofactor>
</comment>
<dbReference type="InterPro" id="IPR029119">
    <property type="entry name" value="MutY_C"/>
</dbReference>
<sequence>MIDVVAGIIWKDGRILLARRGKQKHLAGKWEFPGGKIELGESAEIALERELKEELSIQTRTEDFFDLNIHHYSSVSIKLQAYNSAYISGEICLSDHDKIEWVEIQDLLKYDFAEADIPLVYKLMQKFGYKDIN</sequence>
<evidence type="ECO:0000256" key="4">
    <source>
        <dbReference type="ARBA" id="ARBA00022705"/>
    </source>
</evidence>
<dbReference type="PANTHER" id="PTHR47707:SF1">
    <property type="entry name" value="NUDIX HYDROLASE FAMILY PROTEIN"/>
    <property type="match status" value="1"/>
</dbReference>
<dbReference type="Proteomes" id="UP000271925">
    <property type="component" value="Unassembled WGS sequence"/>
</dbReference>
<evidence type="ECO:0000256" key="5">
    <source>
        <dbReference type="ARBA" id="ARBA00022723"/>
    </source>
</evidence>
<evidence type="ECO:0000313" key="18">
    <source>
        <dbReference type="EMBL" id="RRA99212.1"/>
    </source>
</evidence>
<dbReference type="GO" id="GO:0044716">
    <property type="term" value="F:8-oxo-GDP phosphatase activity"/>
    <property type="evidence" value="ECO:0007669"/>
    <property type="project" value="TreeGrafter"/>
</dbReference>
<dbReference type="AlphaFoldDB" id="A0A3P1BEB7"/>
<dbReference type="InterPro" id="IPR020476">
    <property type="entry name" value="Nudix_hydrolase"/>
</dbReference>
<evidence type="ECO:0000256" key="10">
    <source>
        <dbReference type="ARBA" id="ARBA00035861"/>
    </source>
</evidence>
<dbReference type="GO" id="GO:0046872">
    <property type="term" value="F:metal ion binding"/>
    <property type="evidence" value="ECO:0007669"/>
    <property type="project" value="UniProtKB-KW"/>
</dbReference>
<dbReference type="Pfam" id="PF14815">
    <property type="entry name" value="NUDIX_4"/>
    <property type="match status" value="1"/>
</dbReference>
<dbReference type="InterPro" id="IPR015797">
    <property type="entry name" value="NUDIX_hydrolase-like_dom_sf"/>
</dbReference>
<evidence type="ECO:0000256" key="11">
    <source>
        <dbReference type="ARBA" id="ARBA00036904"/>
    </source>
</evidence>
<dbReference type="OrthoDB" id="9810648at2"/>
<evidence type="ECO:0000256" key="13">
    <source>
        <dbReference type="ARBA" id="ARBA00040794"/>
    </source>
</evidence>
<comment type="caution">
    <text evidence="18">The sequence shown here is derived from an EMBL/GenBank/DDBJ whole genome shotgun (WGS) entry which is preliminary data.</text>
</comment>
<dbReference type="GO" id="GO:0006260">
    <property type="term" value="P:DNA replication"/>
    <property type="evidence" value="ECO:0007669"/>
    <property type="project" value="UniProtKB-KW"/>
</dbReference>
<evidence type="ECO:0000256" key="6">
    <source>
        <dbReference type="ARBA" id="ARBA00022763"/>
    </source>
</evidence>
<dbReference type="PRINTS" id="PR00502">
    <property type="entry name" value="NUDIXFAMILY"/>
</dbReference>
<dbReference type="EC" id="3.6.1.55" evidence="12"/>
<dbReference type="EMBL" id="RQJO01000015">
    <property type="protein sequence ID" value="RRA99212.1"/>
    <property type="molecule type" value="Genomic_DNA"/>
</dbReference>
<evidence type="ECO:0000256" key="12">
    <source>
        <dbReference type="ARBA" id="ARBA00038905"/>
    </source>
</evidence>
<dbReference type="PROSITE" id="PS51462">
    <property type="entry name" value="NUDIX"/>
    <property type="match status" value="1"/>
</dbReference>
<dbReference type="RefSeq" id="WP_124879126.1">
    <property type="nucleotide sequence ID" value="NZ_RQJO01000015.1"/>
</dbReference>
<dbReference type="SUPFAM" id="SSF55811">
    <property type="entry name" value="Nudix"/>
    <property type="match status" value="1"/>
</dbReference>
<evidence type="ECO:0000256" key="3">
    <source>
        <dbReference type="ARBA" id="ARBA00022457"/>
    </source>
</evidence>
<dbReference type="Gene3D" id="3.90.79.10">
    <property type="entry name" value="Nucleoside Triphosphate Pyrophosphohydrolase"/>
    <property type="match status" value="1"/>
</dbReference>
<name>A0A3P1BEB7_9BACT</name>
<evidence type="ECO:0000256" key="9">
    <source>
        <dbReference type="ARBA" id="ARBA00023204"/>
    </source>
</evidence>
<proteinExistence type="inferred from homology"/>
<evidence type="ECO:0000256" key="7">
    <source>
        <dbReference type="ARBA" id="ARBA00022801"/>
    </source>
</evidence>
<evidence type="ECO:0000256" key="1">
    <source>
        <dbReference type="ARBA" id="ARBA00001946"/>
    </source>
</evidence>
<evidence type="ECO:0000256" key="2">
    <source>
        <dbReference type="ARBA" id="ARBA00005582"/>
    </source>
</evidence>
<keyword evidence="5" id="KW-0479">Metal-binding</keyword>
<protein>
    <recommendedName>
        <fullName evidence="13">8-oxo-dGTP diphosphatase</fullName>
        <ecNumber evidence="12">3.6.1.55</ecNumber>
    </recommendedName>
    <alternativeName>
        <fullName evidence="16">7,8-dihydro-8-oxoguanine-triphosphatase</fullName>
    </alternativeName>
    <alternativeName>
        <fullName evidence="15">Mutator protein MutT</fullName>
    </alternativeName>
    <alternativeName>
        <fullName evidence="14">dGTP pyrophosphohydrolase</fullName>
    </alternativeName>
</protein>
<evidence type="ECO:0000256" key="14">
    <source>
        <dbReference type="ARBA" id="ARBA00041592"/>
    </source>
</evidence>
<dbReference type="InterPro" id="IPR047127">
    <property type="entry name" value="MutT-like"/>
</dbReference>
<keyword evidence="3" id="KW-0515">Mutator protein</keyword>
<comment type="catalytic activity">
    <reaction evidence="10">
        <text>8-oxo-dGTP + H2O = 8-oxo-dGMP + diphosphate + H(+)</text>
        <dbReference type="Rhea" id="RHEA:31575"/>
        <dbReference type="ChEBI" id="CHEBI:15377"/>
        <dbReference type="ChEBI" id="CHEBI:15378"/>
        <dbReference type="ChEBI" id="CHEBI:33019"/>
        <dbReference type="ChEBI" id="CHEBI:63224"/>
        <dbReference type="ChEBI" id="CHEBI:77896"/>
        <dbReference type="EC" id="3.6.1.55"/>
    </reaction>
</comment>
<dbReference type="GO" id="GO:0035539">
    <property type="term" value="F:8-oxo-7,8-dihydrodeoxyguanosine triphosphate pyrophosphatase activity"/>
    <property type="evidence" value="ECO:0007669"/>
    <property type="project" value="UniProtKB-EC"/>
</dbReference>
<evidence type="ECO:0000256" key="8">
    <source>
        <dbReference type="ARBA" id="ARBA00022842"/>
    </source>
</evidence>
<comment type="catalytic activity">
    <reaction evidence="11">
        <text>8-oxo-GTP + H2O = 8-oxo-GMP + diphosphate + H(+)</text>
        <dbReference type="Rhea" id="RHEA:67616"/>
        <dbReference type="ChEBI" id="CHEBI:15377"/>
        <dbReference type="ChEBI" id="CHEBI:15378"/>
        <dbReference type="ChEBI" id="CHEBI:33019"/>
        <dbReference type="ChEBI" id="CHEBI:143553"/>
        <dbReference type="ChEBI" id="CHEBI:145694"/>
    </reaction>
</comment>
<keyword evidence="4" id="KW-0235">DNA replication</keyword>
<keyword evidence="8" id="KW-0460">Magnesium</keyword>
<evidence type="ECO:0000256" key="15">
    <source>
        <dbReference type="ARBA" id="ARBA00041979"/>
    </source>
</evidence>
<feature type="domain" description="Nudix hydrolase" evidence="17">
    <location>
        <begin position="1"/>
        <end position="125"/>
    </location>
</feature>
<comment type="similarity">
    <text evidence="2">Belongs to the Nudix hydrolase family.</text>
</comment>
<dbReference type="CDD" id="cd03425">
    <property type="entry name" value="NUDIX_MutT_NudA_like"/>
    <property type="match status" value="1"/>
</dbReference>
<evidence type="ECO:0000256" key="16">
    <source>
        <dbReference type="ARBA" id="ARBA00042798"/>
    </source>
</evidence>
<reference evidence="18 19" key="1">
    <citation type="submission" date="2018-11" db="EMBL/GenBank/DDBJ databases">
        <authorList>
            <person name="Zhou Z."/>
            <person name="Wang G."/>
        </authorList>
    </citation>
    <scope>NUCLEOTIDE SEQUENCE [LARGE SCALE GENOMIC DNA]</scope>
    <source>
        <strain evidence="18 19">KCTC52004</strain>
    </source>
</reference>
<accession>A0A3P1BEB7</accession>
<dbReference type="InterPro" id="IPR000086">
    <property type="entry name" value="NUDIX_hydrolase_dom"/>
</dbReference>
<keyword evidence="6" id="KW-0227">DNA damage</keyword>